<gene>
    <name evidence="1" type="ORF">ACFSVN_08550</name>
</gene>
<evidence type="ECO:0000313" key="2">
    <source>
        <dbReference type="Proteomes" id="UP001597460"/>
    </source>
</evidence>
<comment type="caution">
    <text evidence="1">The sequence shown here is derived from an EMBL/GenBank/DDBJ whole genome shotgun (WGS) entry which is preliminary data.</text>
</comment>
<dbReference type="EMBL" id="JBHULI010000024">
    <property type="protein sequence ID" value="MFD2532492.1"/>
    <property type="molecule type" value="Genomic_DNA"/>
</dbReference>
<sequence length="201" mass="21989">MDAGEGYVRHEETETLSCGWNCSYENVISTTEHKLSDYNGVISVDGLTKVKGTVKGQVTLHSSEKIEIMGDILYDSNPLDVGSTSTDMIGMVSEGDVVVDRYAHEDNGSSDLTIQASIMALGTSFEVENYSSGSPRGTLNLVGGIVQKNRGAVGTFNSYGVASGYTKNYVYDERLMHTVPPFYPRESVFSIVYWKDLPIEK</sequence>
<evidence type="ECO:0000313" key="1">
    <source>
        <dbReference type="EMBL" id="MFD2532492.1"/>
    </source>
</evidence>
<reference evidence="2" key="1">
    <citation type="journal article" date="2019" name="Int. J. Syst. Evol. Microbiol.">
        <title>The Global Catalogue of Microorganisms (GCM) 10K type strain sequencing project: providing services to taxonomists for standard genome sequencing and annotation.</title>
        <authorList>
            <consortium name="The Broad Institute Genomics Platform"/>
            <consortium name="The Broad Institute Genome Sequencing Center for Infectious Disease"/>
            <person name="Wu L."/>
            <person name="Ma J."/>
        </authorList>
    </citation>
    <scope>NUCLEOTIDE SEQUENCE [LARGE SCALE GENOMIC DNA]</scope>
    <source>
        <strain evidence="2">KCTC 52042</strain>
    </source>
</reference>
<evidence type="ECO:0008006" key="3">
    <source>
        <dbReference type="Google" id="ProtNLM"/>
    </source>
</evidence>
<accession>A0ABW5JKB1</accession>
<keyword evidence="2" id="KW-1185">Reference proteome</keyword>
<dbReference type="RefSeq" id="WP_390300996.1">
    <property type="nucleotide sequence ID" value="NZ_JBHULI010000024.1"/>
</dbReference>
<organism evidence="1 2">
    <name type="scientific">Gracilimonas halophila</name>
    <dbReference type="NCBI Taxonomy" id="1834464"/>
    <lineage>
        <taxon>Bacteria</taxon>
        <taxon>Pseudomonadati</taxon>
        <taxon>Balneolota</taxon>
        <taxon>Balneolia</taxon>
        <taxon>Balneolales</taxon>
        <taxon>Balneolaceae</taxon>
        <taxon>Gracilimonas</taxon>
    </lineage>
</organism>
<dbReference type="Proteomes" id="UP001597460">
    <property type="component" value="Unassembled WGS sequence"/>
</dbReference>
<protein>
    <recommendedName>
        <fullName evidence="3">Polymer-forming protein</fullName>
    </recommendedName>
</protein>
<proteinExistence type="predicted"/>
<name>A0ABW5JKB1_9BACT</name>